<dbReference type="SUPFAM" id="SSF53850">
    <property type="entry name" value="Periplasmic binding protein-like II"/>
    <property type="match status" value="1"/>
</dbReference>
<feature type="domain" description="Solute-binding protein family 5" evidence="5">
    <location>
        <begin position="71"/>
        <end position="418"/>
    </location>
</feature>
<keyword evidence="7" id="KW-1185">Reference proteome</keyword>
<evidence type="ECO:0000256" key="2">
    <source>
        <dbReference type="ARBA" id="ARBA00005695"/>
    </source>
</evidence>
<dbReference type="Gene3D" id="3.10.105.10">
    <property type="entry name" value="Dipeptide-binding Protein, Domain 3"/>
    <property type="match status" value="1"/>
</dbReference>
<feature type="chain" id="PRO_5032337498" evidence="4">
    <location>
        <begin position="20"/>
        <end position="523"/>
    </location>
</feature>
<dbReference type="Gene3D" id="3.40.190.10">
    <property type="entry name" value="Periplasmic binding protein-like II"/>
    <property type="match status" value="1"/>
</dbReference>
<dbReference type="EMBL" id="JABBKX010000001">
    <property type="protein sequence ID" value="NMJ40339.1"/>
    <property type="molecule type" value="Genomic_DNA"/>
</dbReference>
<keyword evidence="3 4" id="KW-0732">Signal</keyword>
<dbReference type="PANTHER" id="PTHR30290:SF38">
    <property type="entry name" value="D,D-DIPEPTIDE-BINDING PERIPLASMIC PROTEIN DDPA-RELATED"/>
    <property type="match status" value="1"/>
</dbReference>
<dbReference type="InterPro" id="IPR039424">
    <property type="entry name" value="SBP_5"/>
</dbReference>
<feature type="signal peptide" evidence="4">
    <location>
        <begin position="1"/>
        <end position="19"/>
    </location>
</feature>
<comment type="subcellular location">
    <subcellularLocation>
        <location evidence="1">Periplasm</location>
    </subcellularLocation>
</comment>
<accession>A0A848E9V8</accession>
<organism evidence="6 7">
    <name type="scientific">Neoroseomonas marina</name>
    <dbReference type="NCBI Taxonomy" id="1232220"/>
    <lineage>
        <taxon>Bacteria</taxon>
        <taxon>Pseudomonadati</taxon>
        <taxon>Pseudomonadota</taxon>
        <taxon>Alphaproteobacteria</taxon>
        <taxon>Acetobacterales</taxon>
        <taxon>Acetobacteraceae</taxon>
        <taxon>Neoroseomonas</taxon>
    </lineage>
</organism>
<dbReference type="GO" id="GO:0015833">
    <property type="term" value="P:peptide transport"/>
    <property type="evidence" value="ECO:0007669"/>
    <property type="project" value="TreeGrafter"/>
</dbReference>
<evidence type="ECO:0000313" key="6">
    <source>
        <dbReference type="EMBL" id="NMJ40339.1"/>
    </source>
</evidence>
<sequence>MLNRRSLLAATAAAPFARAATAQTARARTLRFMPQAALAVLDPIFNPTTIVTTHGYCVFDTLYGADRALRPHPQMAQGHETSADGLTWTIRLREGLLFHDGEPVRARDCVASIRRWAVRDAFGQVMMGAVNEIVATDDRTIAFRLKRPFPALLDALAKPAASPCFMMPERTANTPADRAITDMTGSGPWKWVAGEFVQGSRAVYVKNEHYVPRAEPADAAAGGKVVNFDRLELVWMDGGTAAAALRTGEIDWIEYPLPDLVPVLQRDRGVTTQVYDPNGFLGFLRFNCLHPPFDKVEVRRAFRDILVQPDYMQAVALEGDWRECHAVFPCGLPQVVEFPPAPRGPAAMDRARAALRDAGYRGEPIVIANPTDFPAVTQQGRVTADLMRRLGVNVDLVEADWATTIARRANRNPPAQGGWNLHNTNFPAAGIANPALSPIIRMHGERAWFGWPTDAGVEEQVQAWIDAPTAEAQTTAMRRVQDLAWEAVPFAPTGLFRLRTAFRSDITGVLQGPNPFVWNLKRG</sequence>
<evidence type="ECO:0000259" key="5">
    <source>
        <dbReference type="Pfam" id="PF00496"/>
    </source>
</evidence>
<dbReference type="CDD" id="cd08502">
    <property type="entry name" value="PBP2_NikA_DppA_OppA_like_16"/>
    <property type="match status" value="1"/>
</dbReference>
<evidence type="ECO:0000256" key="4">
    <source>
        <dbReference type="SAM" id="SignalP"/>
    </source>
</evidence>
<name>A0A848E9V8_9PROT</name>
<dbReference type="AlphaFoldDB" id="A0A848E9V8"/>
<proteinExistence type="inferred from homology"/>
<gene>
    <name evidence="6" type="ORF">GWK16_03745</name>
</gene>
<dbReference type="InterPro" id="IPR006311">
    <property type="entry name" value="TAT_signal"/>
</dbReference>
<protein>
    <submittedName>
        <fullName evidence="6">ABC transporter substrate-binding protein</fullName>
    </submittedName>
</protein>
<comment type="similarity">
    <text evidence="2">Belongs to the bacterial solute-binding protein 5 family.</text>
</comment>
<dbReference type="GO" id="GO:1904680">
    <property type="term" value="F:peptide transmembrane transporter activity"/>
    <property type="evidence" value="ECO:0007669"/>
    <property type="project" value="TreeGrafter"/>
</dbReference>
<dbReference type="Proteomes" id="UP000548582">
    <property type="component" value="Unassembled WGS sequence"/>
</dbReference>
<reference evidence="6 7" key="1">
    <citation type="submission" date="2020-03" db="EMBL/GenBank/DDBJ databases">
        <authorList>
            <person name="Sun Q."/>
        </authorList>
    </citation>
    <scope>NUCLEOTIDE SEQUENCE [LARGE SCALE GENOMIC DNA]</scope>
    <source>
        <strain evidence="6 7">JC162</strain>
    </source>
</reference>
<comment type="caution">
    <text evidence="6">The sequence shown here is derived from an EMBL/GenBank/DDBJ whole genome shotgun (WGS) entry which is preliminary data.</text>
</comment>
<dbReference type="Pfam" id="PF00496">
    <property type="entry name" value="SBP_bac_5"/>
    <property type="match status" value="1"/>
</dbReference>
<dbReference type="PROSITE" id="PS51318">
    <property type="entry name" value="TAT"/>
    <property type="match status" value="1"/>
</dbReference>
<dbReference type="InterPro" id="IPR000914">
    <property type="entry name" value="SBP_5_dom"/>
</dbReference>
<evidence type="ECO:0000256" key="1">
    <source>
        <dbReference type="ARBA" id="ARBA00004418"/>
    </source>
</evidence>
<dbReference type="PANTHER" id="PTHR30290">
    <property type="entry name" value="PERIPLASMIC BINDING COMPONENT OF ABC TRANSPORTER"/>
    <property type="match status" value="1"/>
</dbReference>
<evidence type="ECO:0000256" key="3">
    <source>
        <dbReference type="ARBA" id="ARBA00022729"/>
    </source>
</evidence>
<dbReference type="RefSeq" id="WP_170052589.1">
    <property type="nucleotide sequence ID" value="NZ_JABBKX010000001.1"/>
</dbReference>
<evidence type="ECO:0000313" key="7">
    <source>
        <dbReference type="Proteomes" id="UP000548582"/>
    </source>
</evidence>